<dbReference type="InterPro" id="IPR052552">
    <property type="entry name" value="YeaO-like"/>
</dbReference>
<sequence length="118" mass="14178">MNEIKLKRIYDAPDSDDGVRILVDRLWPRGLSKESANLDLWLKDLAPSNELRKWYNHDPEKWPQFRDDYFNELNQKQELIRSLLAKIEESNVTFLFSNKHRENNNAVALKLYLEQYIQ</sequence>
<name>A0ABM8IDS8_9BACE</name>
<accession>A0ABM8IDS8</accession>
<gene>
    <name evidence="1" type="ORF">BSYN_01290</name>
</gene>
<dbReference type="Pfam" id="PF22752">
    <property type="entry name" value="DUF488-N3i"/>
    <property type="match status" value="1"/>
</dbReference>
<keyword evidence="2" id="KW-1185">Reference proteome</keyword>
<dbReference type="EMBL" id="AP028055">
    <property type="protein sequence ID" value="BEG97864.1"/>
    <property type="molecule type" value="Genomic_DNA"/>
</dbReference>
<dbReference type="Proteomes" id="UP001496674">
    <property type="component" value="Chromosome"/>
</dbReference>
<protein>
    <recommendedName>
        <fullName evidence="3">DUF488 domain-containing protein</fullName>
    </recommendedName>
</protein>
<dbReference type="PANTHER" id="PTHR36849">
    <property type="entry name" value="CYTOPLASMIC PROTEIN-RELATED"/>
    <property type="match status" value="1"/>
</dbReference>
<organism evidence="1 2">
    <name type="scientific">Bacteroides sedimenti</name>
    <dbReference type="NCBI Taxonomy" id="2136147"/>
    <lineage>
        <taxon>Bacteria</taxon>
        <taxon>Pseudomonadati</taxon>
        <taxon>Bacteroidota</taxon>
        <taxon>Bacteroidia</taxon>
        <taxon>Bacteroidales</taxon>
        <taxon>Bacteroidaceae</taxon>
        <taxon>Bacteroides</taxon>
    </lineage>
</organism>
<proteinExistence type="predicted"/>
<evidence type="ECO:0000313" key="2">
    <source>
        <dbReference type="Proteomes" id="UP001496674"/>
    </source>
</evidence>
<dbReference type="PANTHER" id="PTHR36849:SF1">
    <property type="entry name" value="CYTOPLASMIC PROTEIN"/>
    <property type="match status" value="1"/>
</dbReference>
<evidence type="ECO:0008006" key="3">
    <source>
        <dbReference type="Google" id="ProtNLM"/>
    </source>
</evidence>
<evidence type="ECO:0000313" key="1">
    <source>
        <dbReference type="EMBL" id="BEG97864.1"/>
    </source>
</evidence>
<reference evidence="1 2" key="1">
    <citation type="submission" date="2023-04" db="EMBL/GenBank/DDBJ databases">
        <title>Draft genome sequence of acteroides sedimenti strain YN3PY1.</title>
        <authorList>
            <person name="Yoshida N."/>
        </authorList>
    </citation>
    <scope>NUCLEOTIDE SEQUENCE [LARGE SCALE GENOMIC DNA]</scope>
    <source>
        <strain evidence="1 2">YN3PY1</strain>
    </source>
</reference>
<dbReference type="RefSeq" id="WP_353332302.1">
    <property type="nucleotide sequence ID" value="NZ_AP028055.1"/>
</dbReference>